<accession>A0A7I7Q8I2</accession>
<keyword evidence="3" id="KW-1185">Reference proteome</keyword>
<evidence type="ECO:0000313" key="3">
    <source>
        <dbReference type="Proteomes" id="UP000467130"/>
    </source>
</evidence>
<dbReference type="InterPro" id="IPR036388">
    <property type="entry name" value="WH-like_DNA-bd_sf"/>
</dbReference>
<dbReference type="PROSITE" id="PS50995">
    <property type="entry name" value="HTH_MARR_2"/>
    <property type="match status" value="1"/>
</dbReference>
<dbReference type="Gene3D" id="1.10.10.10">
    <property type="entry name" value="Winged helix-like DNA-binding domain superfamily/Winged helix DNA-binding domain"/>
    <property type="match status" value="1"/>
</dbReference>
<reference evidence="2 3" key="1">
    <citation type="journal article" date="2019" name="Emerg. Microbes Infect.">
        <title>Comprehensive subspecies identification of 175 nontuberculous mycobacteria species based on 7547 genomic profiles.</title>
        <authorList>
            <person name="Matsumoto Y."/>
            <person name="Kinjo T."/>
            <person name="Motooka D."/>
            <person name="Nabeya D."/>
            <person name="Jung N."/>
            <person name="Uechi K."/>
            <person name="Horii T."/>
            <person name="Iida T."/>
            <person name="Fujita J."/>
            <person name="Nakamura S."/>
        </authorList>
    </citation>
    <scope>NUCLEOTIDE SEQUENCE [LARGE SCALE GENOMIC DNA]</scope>
    <source>
        <strain evidence="2 3">JCM 17783</strain>
    </source>
</reference>
<dbReference type="InterPro" id="IPR036390">
    <property type="entry name" value="WH_DNA-bd_sf"/>
</dbReference>
<dbReference type="GO" id="GO:0003700">
    <property type="term" value="F:DNA-binding transcription factor activity"/>
    <property type="evidence" value="ECO:0007669"/>
    <property type="project" value="InterPro"/>
</dbReference>
<dbReference type="AlphaFoldDB" id="A0A7I7Q8I2"/>
<proteinExistence type="predicted"/>
<dbReference type="KEGG" id="msto:MSTO_25510"/>
<dbReference type="InterPro" id="IPR000835">
    <property type="entry name" value="HTH_MarR-typ"/>
</dbReference>
<feature type="domain" description="HTH marR-type" evidence="1">
    <location>
        <begin position="1"/>
        <end position="69"/>
    </location>
</feature>
<dbReference type="Proteomes" id="UP000467130">
    <property type="component" value="Chromosome"/>
</dbReference>
<dbReference type="EMBL" id="AP022587">
    <property type="protein sequence ID" value="BBY22346.1"/>
    <property type="molecule type" value="Genomic_DNA"/>
</dbReference>
<gene>
    <name evidence="2" type="ORF">MSTO_25510</name>
</gene>
<organism evidence="2 3">
    <name type="scientific">Mycobacterium stomatepiae</name>
    <dbReference type="NCBI Taxonomy" id="470076"/>
    <lineage>
        <taxon>Bacteria</taxon>
        <taxon>Bacillati</taxon>
        <taxon>Actinomycetota</taxon>
        <taxon>Actinomycetes</taxon>
        <taxon>Mycobacteriales</taxon>
        <taxon>Mycobacteriaceae</taxon>
        <taxon>Mycobacterium</taxon>
        <taxon>Mycobacterium simiae complex</taxon>
    </lineage>
</organism>
<protein>
    <recommendedName>
        <fullName evidence="1">HTH marR-type domain-containing protein</fullName>
    </recommendedName>
</protein>
<dbReference type="Pfam" id="PF01047">
    <property type="entry name" value="MarR"/>
    <property type="match status" value="1"/>
</dbReference>
<evidence type="ECO:0000313" key="2">
    <source>
        <dbReference type="EMBL" id="BBY22346.1"/>
    </source>
</evidence>
<evidence type="ECO:0000259" key="1">
    <source>
        <dbReference type="PROSITE" id="PS50995"/>
    </source>
</evidence>
<dbReference type="SUPFAM" id="SSF46785">
    <property type="entry name" value="Winged helix' DNA-binding domain"/>
    <property type="match status" value="1"/>
</dbReference>
<sequence length="69" mass="8130">MWERNDQTVGELVELLQLDYGTTTPLLKRLEKRGLVERTRSPVDRFDLTPNRSRTTRKMLQSIIEKAND</sequence>
<name>A0A7I7Q8I2_9MYCO</name>